<dbReference type="PATRIC" id="fig|797515.3.peg.222"/>
<accession>G9ZKJ1</accession>
<evidence type="ECO:0000313" key="2">
    <source>
        <dbReference type="Proteomes" id="UP000004625"/>
    </source>
</evidence>
<dbReference type="Proteomes" id="UP000004625">
    <property type="component" value="Unassembled WGS sequence"/>
</dbReference>
<keyword evidence="2" id="KW-1185">Reference proteome</keyword>
<dbReference type="HOGENOM" id="CLU_3271946_0_0_9"/>
<sequence length="41" mass="4921">MTIKTSKQINQNPNLKLTHSKPFKYDTQNLPHFRIVVWSCY</sequence>
<name>G9ZKJ1_9LACO</name>
<dbReference type="EMBL" id="AGEY01000012">
    <property type="protein sequence ID" value="EHM01121.1"/>
    <property type="molecule type" value="Genomic_DNA"/>
</dbReference>
<proteinExistence type="predicted"/>
<comment type="caution">
    <text evidence="1">The sequence shown here is derived from an EMBL/GenBank/DDBJ whole genome shotgun (WGS) entry which is preliminary data.</text>
</comment>
<reference evidence="1 2" key="1">
    <citation type="submission" date="2011-09" db="EMBL/GenBank/DDBJ databases">
        <authorList>
            <person name="Weinstock G."/>
            <person name="Sodergren E."/>
            <person name="Clifton S."/>
            <person name="Fulton L."/>
            <person name="Fulton B."/>
            <person name="Courtney L."/>
            <person name="Fronick C."/>
            <person name="Harrison M."/>
            <person name="Strong C."/>
            <person name="Farmer C."/>
            <person name="Delahaunty K."/>
            <person name="Markovic C."/>
            <person name="Hall O."/>
            <person name="Minx P."/>
            <person name="Tomlinson C."/>
            <person name="Mitreva M."/>
            <person name="Hou S."/>
            <person name="Chen J."/>
            <person name="Wollam A."/>
            <person name="Pepin K.H."/>
            <person name="Johnson M."/>
            <person name="Bhonagiri V."/>
            <person name="Zhang X."/>
            <person name="Suruliraj S."/>
            <person name="Warren W."/>
            <person name="Chinwalla A."/>
            <person name="Mardis E.R."/>
            <person name="Wilson R.K."/>
        </authorList>
    </citation>
    <scope>NUCLEOTIDE SEQUENCE [LARGE SCALE GENOMIC DNA]</scope>
    <source>
        <strain evidence="1 2">F0439</strain>
    </source>
</reference>
<evidence type="ECO:0000313" key="1">
    <source>
        <dbReference type="EMBL" id="EHM01121.1"/>
    </source>
</evidence>
<protein>
    <submittedName>
        <fullName evidence="1">Uncharacterized protein</fullName>
    </submittedName>
</protein>
<gene>
    <name evidence="1" type="ORF">HMPREF9103_00240</name>
</gene>
<dbReference type="AlphaFoldDB" id="G9ZKJ1"/>
<organism evidence="1 2">
    <name type="scientific">Lentilactobacillus parafarraginis F0439</name>
    <dbReference type="NCBI Taxonomy" id="797515"/>
    <lineage>
        <taxon>Bacteria</taxon>
        <taxon>Bacillati</taxon>
        <taxon>Bacillota</taxon>
        <taxon>Bacilli</taxon>
        <taxon>Lactobacillales</taxon>
        <taxon>Lactobacillaceae</taxon>
        <taxon>Lentilactobacillus</taxon>
    </lineage>
</organism>